<protein>
    <recommendedName>
        <fullName evidence="1">N-acetyltransferase domain-containing protein</fullName>
    </recommendedName>
</protein>
<feature type="non-terminal residue" evidence="2">
    <location>
        <position position="211"/>
    </location>
</feature>
<dbReference type="Proteomes" id="UP001219525">
    <property type="component" value="Unassembled WGS sequence"/>
</dbReference>
<dbReference type="SUPFAM" id="SSF55729">
    <property type="entry name" value="Acyl-CoA N-acyltransferases (Nat)"/>
    <property type="match status" value="1"/>
</dbReference>
<feature type="domain" description="N-acetyltransferase" evidence="1">
    <location>
        <begin position="29"/>
        <end position="198"/>
    </location>
</feature>
<organism evidence="2 3">
    <name type="scientific">Mycena pura</name>
    <dbReference type="NCBI Taxonomy" id="153505"/>
    <lineage>
        <taxon>Eukaryota</taxon>
        <taxon>Fungi</taxon>
        <taxon>Dikarya</taxon>
        <taxon>Basidiomycota</taxon>
        <taxon>Agaricomycotina</taxon>
        <taxon>Agaricomycetes</taxon>
        <taxon>Agaricomycetidae</taxon>
        <taxon>Agaricales</taxon>
        <taxon>Marasmiineae</taxon>
        <taxon>Mycenaceae</taxon>
        <taxon>Mycena</taxon>
    </lineage>
</organism>
<keyword evidence="3" id="KW-1185">Reference proteome</keyword>
<dbReference type="InterPro" id="IPR016181">
    <property type="entry name" value="Acyl_CoA_acyltransferase"/>
</dbReference>
<dbReference type="EMBL" id="JARJCW010000004">
    <property type="protein sequence ID" value="KAJ7226143.1"/>
    <property type="molecule type" value="Genomic_DNA"/>
</dbReference>
<evidence type="ECO:0000313" key="3">
    <source>
        <dbReference type="Proteomes" id="UP001219525"/>
    </source>
</evidence>
<dbReference type="AlphaFoldDB" id="A0AAD7E3Y5"/>
<evidence type="ECO:0000259" key="1">
    <source>
        <dbReference type="PROSITE" id="PS51186"/>
    </source>
</evidence>
<gene>
    <name evidence="2" type="ORF">GGX14DRAFT_490652</name>
</gene>
<accession>A0AAD7E3Y5</accession>
<dbReference type="PROSITE" id="PS51186">
    <property type="entry name" value="GNAT"/>
    <property type="match status" value="1"/>
</dbReference>
<proteinExistence type="predicted"/>
<reference evidence="2" key="1">
    <citation type="submission" date="2023-03" db="EMBL/GenBank/DDBJ databases">
        <title>Massive genome expansion in bonnet fungi (Mycena s.s.) driven by repeated elements and novel gene families across ecological guilds.</title>
        <authorList>
            <consortium name="Lawrence Berkeley National Laboratory"/>
            <person name="Harder C.B."/>
            <person name="Miyauchi S."/>
            <person name="Viragh M."/>
            <person name="Kuo A."/>
            <person name="Thoen E."/>
            <person name="Andreopoulos B."/>
            <person name="Lu D."/>
            <person name="Skrede I."/>
            <person name="Drula E."/>
            <person name="Henrissat B."/>
            <person name="Morin E."/>
            <person name="Kohler A."/>
            <person name="Barry K."/>
            <person name="LaButti K."/>
            <person name="Morin E."/>
            <person name="Salamov A."/>
            <person name="Lipzen A."/>
            <person name="Mereny Z."/>
            <person name="Hegedus B."/>
            <person name="Baldrian P."/>
            <person name="Stursova M."/>
            <person name="Weitz H."/>
            <person name="Taylor A."/>
            <person name="Grigoriev I.V."/>
            <person name="Nagy L.G."/>
            <person name="Martin F."/>
            <person name="Kauserud H."/>
        </authorList>
    </citation>
    <scope>NUCLEOTIDE SEQUENCE</scope>
    <source>
        <strain evidence="2">9144</strain>
    </source>
</reference>
<dbReference type="InterPro" id="IPR000182">
    <property type="entry name" value="GNAT_dom"/>
</dbReference>
<dbReference type="CDD" id="cd04301">
    <property type="entry name" value="NAT_SF"/>
    <property type="match status" value="1"/>
</dbReference>
<dbReference type="Gene3D" id="3.40.630.30">
    <property type="match status" value="1"/>
</dbReference>
<comment type="caution">
    <text evidence="2">The sequence shown here is derived from an EMBL/GenBank/DDBJ whole genome shotgun (WGS) entry which is preliminary data.</text>
</comment>
<dbReference type="GO" id="GO:0016747">
    <property type="term" value="F:acyltransferase activity, transferring groups other than amino-acyl groups"/>
    <property type="evidence" value="ECO:0007669"/>
    <property type="project" value="InterPro"/>
</dbReference>
<evidence type="ECO:0000313" key="2">
    <source>
        <dbReference type="EMBL" id="KAJ7226143.1"/>
    </source>
</evidence>
<sequence>MAEDDTQLFSETVSTLSTTGVPPHWDVTIEFLPASATEDDSLVARLTHIVNVAYDTTESDLFGDGYQRTSQDEVCRLIRAGELAVAYINASPSSTSEAQKAVGCIRIMRSSDTKGALGMVALDAMYHGGGIGRDLVLFAQDHCRRRGMTVMQLELLVPTWFEHKFKKRLLEWYSRMGYELVGVGQLSDIYPSLASLLKGQCELRIYEKSLV</sequence>
<name>A0AAD7E3Y5_9AGAR</name>
<dbReference type="Pfam" id="PF13508">
    <property type="entry name" value="Acetyltransf_7"/>
    <property type="match status" value="1"/>
</dbReference>